<dbReference type="PANTHER" id="PTHR21525">
    <property type="entry name" value="MOTILE SPERM PROTEIN"/>
    <property type="match status" value="1"/>
</dbReference>
<evidence type="ECO:0000313" key="1">
    <source>
        <dbReference type="EMBL" id="KAJ3473095.1"/>
    </source>
</evidence>
<dbReference type="PANTHER" id="PTHR21525:SF9">
    <property type="entry name" value="CHANNEL_COLICIN DOMAIN-CONTAINING PROTEIN"/>
    <property type="match status" value="1"/>
</dbReference>
<protein>
    <submittedName>
        <fullName evidence="1">Uncharacterized protein</fullName>
    </submittedName>
</protein>
<reference evidence="1" key="1">
    <citation type="submission" date="2022-07" db="EMBL/GenBank/DDBJ databases">
        <title>Genome Sequence of Physisporinus lineatus.</title>
        <authorList>
            <person name="Buettner E."/>
        </authorList>
    </citation>
    <scope>NUCLEOTIDE SEQUENCE</scope>
    <source>
        <strain evidence="1">VT162</strain>
    </source>
</reference>
<evidence type="ECO:0000313" key="2">
    <source>
        <dbReference type="Proteomes" id="UP001212997"/>
    </source>
</evidence>
<comment type="caution">
    <text evidence="1">The sequence shown here is derived from an EMBL/GenBank/DDBJ whole genome shotgun (WGS) entry which is preliminary data.</text>
</comment>
<dbReference type="Proteomes" id="UP001212997">
    <property type="component" value="Unassembled WGS sequence"/>
</dbReference>
<proteinExistence type="predicted"/>
<accession>A0AAD5YBR9</accession>
<keyword evidence="2" id="KW-1185">Reference proteome</keyword>
<gene>
    <name evidence="1" type="ORF">NLI96_g13136</name>
</gene>
<organism evidence="1 2">
    <name type="scientific">Meripilus lineatus</name>
    <dbReference type="NCBI Taxonomy" id="2056292"/>
    <lineage>
        <taxon>Eukaryota</taxon>
        <taxon>Fungi</taxon>
        <taxon>Dikarya</taxon>
        <taxon>Basidiomycota</taxon>
        <taxon>Agaricomycotina</taxon>
        <taxon>Agaricomycetes</taxon>
        <taxon>Polyporales</taxon>
        <taxon>Meripilaceae</taxon>
        <taxon>Meripilus</taxon>
    </lineage>
</organism>
<name>A0AAD5YBR9_9APHY</name>
<dbReference type="AlphaFoldDB" id="A0AAD5YBR9"/>
<sequence>MPASCKSNNTVFGLTAFLHKRSMIVQVRLKYARVVQVVGIGFTAYDLKEATDQSIKAKSIRPIEKEVVRQIGGWGGAIAGAKMGTAAGALVGIETGPGAIITGLIGGIIFGAVGYMGGSAVANQIPNN</sequence>
<dbReference type="EMBL" id="JANAWD010001569">
    <property type="protein sequence ID" value="KAJ3473095.1"/>
    <property type="molecule type" value="Genomic_DNA"/>
</dbReference>